<evidence type="ECO:0000313" key="3">
    <source>
        <dbReference type="Proteomes" id="UP000198924"/>
    </source>
</evidence>
<evidence type="ECO:0000259" key="1">
    <source>
        <dbReference type="PROSITE" id="PS50234"/>
    </source>
</evidence>
<evidence type="ECO:0000313" key="2">
    <source>
        <dbReference type="EMBL" id="SFJ80460.1"/>
    </source>
</evidence>
<organism evidence="2 3">
    <name type="scientific">Methylophaga sulfidovorans</name>
    <dbReference type="NCBI Taxonomy" id="45496"/>
    <lineage>
        <taxon>Bacteria</taxon>
        <taxon>Pseudomonadati</taxon>
        <taxon>Pseudomonadota</taxon>
        <taxon>Gammaproteobacteria</taxon>
        <taxon>Thiotrichales</taxon>
        <taxon>Piscirickettsiaceae</taxon>
        <taxon>Methylophaga</taxon>
    </lineage>
</organism>
<sequence length="692" mass="79304">MGLRSLVRPWLRPPRDSNKLSLESRQTGSCGGMSTTELKIRIELILDGIDTNHIIEPVTKIAALSHALQSEFLTELAEVAELSVTHANALMRAYTPALNSMSRAEHSLWLEKIKHTLNEGHSDEASSLINNYSKFASTLDKSTVQLEEVSERLEKLIKSVTEKDLILSTIEESEIKRAYTDGNQLFVPSSISLFDHYDDNYLLLKVIIFQLLGQIQCDTILAKKRISQATSAKDNEFLEQFSIIETLRINHHLKKSFPGVWRNILHIHKLLDLPSYPEKMFSSDQQTSVFDSLDLIDQSDKKVSFPTPLPYMSDFSARAFSLFEVDVEADQSVLMNVQLDNNDLKETFTEDDKAADRITLRHNASAAPVYQSGDAKTDIWSQLDETVKQYQQQQESLRDENKQNVYLYPEWDASLKQYRQNWCRVEEIAITANNPSQQSLDIADTRFSEYKIKKTLDKVINNQKLMRHQDDGEDIDIDAWVEASSNKIKQADDFQRLYIRNNKNTRSIAIMFAVDISGSTSGWKNRIIQQSTWLLSRTLSKLDDQFAIYAFSGVGREKCDIYPVKRFDENYSNTIKQRITDLSAKQYTRMGAAIRHLSKVLSQADAKTKILFVLTDGRPDDIDSYRGNYGVEDTRRAFNEAKALYLNPFVLTFDQEAMDYLPYMLGKNRYKLISDISMLPVQISTIYKQLTT</sequence>
<dbReference type="OrthoDB" id="9758211at2"/>
<dbReference type="Pfam" id="PF00092">
    <property type="entry name" value="VWA"/>
    <property type="match status" value="1"/>
</dbReference>
<dbReference type="PANTHER" id="PTHR41248:SF1">
    <property type="entry name" value="NORD PROTEIN"/>
    <property type="match status" value="1"/>
</dbReference>
<keyword evidence="3" id="KW-1185">Reference proteome</keyword>
<name>A0A1I3UBT8_9GAMM</name>
<dbReference type="PANTHER" id="PTHR41248">
    <property type="entry name" value="NORD PROTEIN"/>
    <property type="match status" value="1"/>
</dbReference>
<dbReference type="SUPFAM" id="SSF53300">
    <property type="entry name" value="vWA-like"/>
    <property type="match status" value="1"/>
</dbReference>
<feature type="domain" description="VWFA" evidence="1">
    <location>
        <begin position="509"/>
        <end position="690"/>
    </location>
</feature>
<proteinExistence type="predicted"/>
<dbReference type="RefSeq" id="WP_091711380.1">
    <property type="nucleotide sequence ID" value="NZ_FOSH01000001.1"/>
</dbReference>
<dbReference type="InterPro" id="IPR002035">
    <property type="entry name" value="VWF_A"/>
</dbReference>
<dbReference type="InterPro" id="IPR051928">
    <property type="entry name" value="NorD/CobT"/>
</dbReference>
<dbReference type="AlphaFoldDB" id="A0A1I3UBT8"/>
<dbReference type="PROSITE" id="PS50234">
    <property type="entry name" value="VWFA"/>
    <property type="match status" value="1"/>
</dbReference>
<dbReference type="EMBL" id="FOSH01000001">
    <property type="protein sequence ID" value="SFJ80460.1"/>
    <property type="molecule type" value="Genomic_DNA"/>
</dbReference>
<gene>
    <name evidence="2" type="ORF">SAMN04488079_101268</name>
</gene>
<dbReference type="Proteomes" id="UP000198924">
    <property type="component" value="Unassembled WGS sequence"/>
</dbReference>
<accession>A0A1I3UBT8</accession>
<dbReference type="CDD" id="cd01454">
    <property type="entry name" value="vWA_norD_type"/>
    <property type="match status" value="1"/>
</dbReference>
<protein>
    <submittedName>
        <fullName evidence="2">von Willebrand factor type A domain-containing protein</fullName>
    </submittedName>
</protein>
<dbReference type="SMART" id="SM00327">
    <property type="entry name" value="VWA"/>
    <property type="match status" value="1"/>
</dbReference>
<dbReference type="STRING" id="45496.SAMN04488079_101268"/>
<dbReference type="Gene3D" id="3.40.50.410">
    <property type="entry name" value="von Willebrand factor, type A domain"/>
    <property type="match status" value="1"/>
</dbReference>
<dbReference type="InterPro" id="IPR036465">
    <property type="entry name" value="vWFA_dom_sf"/>
</dbReference>
<reference evidence="3" key="1">
    <citation type="submission" date="2016-10" db="EMBL/GenBank/DDBJ databases">
        <authorList>
            <person name="Varghese N."/>
            <person name="Submissions S."/>
        </authorList>
    </citation>
    <scope>NUCLEOTIDE SEQUENCE [LARGE SCALE GENOMIC DNA]</scope>
    <source>
        <strain evidence="3">DSM 11578</strain>
    </source>
</reference>